<comment type="caution">
    <text evidence="1">The sequence shown here is derived from an EMBL/GenBank/DDBJ whole genome shotgun (WGS) entry which is preliminary data.</text>
</comment>
<organism evidence="1 2">
    <name type="scientific">Protopolystoma xenopodis</name>
    <dbReference type="NCBI Taxonomy" id="117903"/>
    <lineage>
        <taxon>Eukaryota</taxon>
        <taxon>Metazoa</taxon>
        <taxon>Spiralia</taxon>
        <taxon>Lophotrochozoa</taxon>
        <taxon>Platyhelminthes</taxon>
        <taxon>Monogenea</taxon>
        <taxon>Polyopisthocotylea</taxon>
        <taxon>Polystomatidea</taxon>
        <taxon>Polystomatidae</taxon>
        <taxon>Protopolystoma</taxon>
    </lineage>
</organism>
<evidence type="ECO:0000313" key="1">
    <source>
        <dbReference type="EMBL" id="VEL22698.1"/>
    </source>
</evidence>
<dbReference type="AlphaFoldDB" id="A0A448WXD0"/>
<reference evidence="1" key="1">
    <citation type="submission" date="2018-11" db="EMBL/GenBank/DDBJ databases">
        <authorList>
            <consortium name="Pathogen Informatics"/>
        </authorList>
    </citation>
    <scope>NUCLEOTIDE SEQUENCE</scope>
</reference>
<sequence length="102" mass="11869">MASGFRARQMLESFRCLRYCLHRLSNLAGWLRVYQCLPIRGRCLLPSLQHVGSTIRRPPHMLMLDRLPHMHACTFTHTYTIKADIITRFSVTQISTLPQNES</sequence>
<name>A0A448WXD0_9PLAT</name>
<dbReference type="Proteomes" id="UP000784294">
    <property type="component" value="Unassembled WGS sequence"/>
</dbReference>
<proteinExistence type="predicted"/>
<protein>
    <submittedName>
        <fullName evidence="1">Uncharacterized protein</fullName>
    </submittedName>
</protein>
<dbReference type="EMBL" id="CAAALY010057909">
    <property type="protein sequence ID" value="VEL22698.1"/>
    <property type="molecule type" value="Genomic_DNA"/>
</dbReference>
<evidence type="ECO:0000313" key="2">
    <source>
        <dbReference type="Proteomes" id="UP000784294"/>
    </source>
</evidence>
<accession>A0A448WXD0</accession>
<keyword evidence="2" id="KW-1185">Reference proteome</keyword>
<gene>
    <name evidence="1" type="ORF">PXEA_LOCUS16138</name>
</gene>